<evidence type="ECO:0000256" key="9">
    <source>
        <dbReference type="ARBA" id="ARBA00023004"/>
    </source>
</evidence>
<gene>
    <name evidence="12" type="ORF">C3L33_18312</name>
</gene>
<dbReference type="GO" id="GO:0016020">
    <property type="term" value="C:membrane"/>
    <property type="evidence" value="ECO:0007669"/>
    <property type="project" value="UniProtKB-SubCell"/>
</dbReference>
<evidence type="ECO:0000313" key="12">
    <source>
        <dbReference type="EMBL" id="KAE9449787.1"/>
    </source>
</evidence>
<dbReference type="InterPro" id="IPR036396">
    <property type="entry name" value="Cyt_P450_sf"/>
</dbReference>
<sequence length="185" mass="20689">MRSILNDKNGDFQKPPVNPLVDLLTLGVSTLEGEKWAKRRRLITPAFHHHKLQGMMLAFSASGCKLVDKLKELICPGGSCEVDMAAEFQIFSADVIARAAFGSSYEQGKKVFVPTRKNKRRYEIDNEIKAILGDMIQKKEVAVRKKECGDGGDDLLGLLIQCKQEGLLQRKLFKTPRVTPSRFIG</sequence>
<evidence type="ECO:0000256" key="5">
    <source>
        <dbReference type="ARBA" id="ARBA00022692"/>
    </source>
</evidence>
<evidence type="ECO:0000256" key="8">
    <source>
        <dbReference type="ARBA" id="ARBA00023002"/>
    </source>
</evidence>
<dbReference type="GO" id="GO:0016705">
    <property type="term" value="F:oxidoreductase activity, acting on paired donors, with incorporation or reduction of molecular oxygen"/>
    <property type="evidence" value="ECO:0007669"/>
    <property type="project" value="InterPro"/>
</dbReference>
<dbReference type="AlphaFoldDB" id="A0A6A4L429"/>
<dbReference type="InterPro" id="IPR002402">
    <property type="entry name" value="Cyt_P450_E_grp-II"/>
</dbReference>
<evidence type="ECO:0000256" key="1">
    <source>
        <dbReference type="ARBA" id="ARBA00001971"/>
    </source>
</evidence>
<dbReference type="EMBL" id="QEFC01003120">
    <property type="protein sequence ID" value="KAE9449787.1"/>
    <property type="molecule type" value="Genomic_DNA"/>
</dbReference>
<accession>A0A6A4L429</accession>
<comment type="caution">
    <text evidence="12">The sequence shown here is derived from an EMBL/GenBank/DDBJ whole genome shotgun (WGS) entry which is preliminary data.</text>
</comment>
<keyword evidence="13" id="KW-1185">Reference proteome</keyword>
<dbReference type="PRINTS" id="PR00464">
    <property type="entry name" value="EP450II"/>
</dbReference>
<keyword evidence="5" id="KW-0812">Transmembrane</keyword>
<keyword evidence="7" id="KW-1133">Transmembrane helix</keyword>
<evidence type="ECO:0000256" key="11">
    <source>
        <dbReference type="ARBA" id="ARBA00023136"/>
    </source>
</evidence>
<evidence type="ECO:0000256" key="3">
    <source>
        <dbReference type="ARBA" id="ARBA00010617"/>
    </source>
</evidence>
<evidence type="ECO:0000256" key="4">
    <source>
        <dbReference type="ARBA" id="ARBA00022617"/>
    </source>
</evidence>
<comment type="cofactor">
    <cofactor evidence="1">
        <name>heme</name>
        <dbReference type="ChEBI" id="CHEBI:30413"/>
    </cofactor>
</comment>
<keyword evidence="6" id="KW-0479">Metal-binding</keyword>
<evidence type="ECO:0000256" key="7">
    <source>
        <dbReference type="ARBA" id="ARBA00022989"/>
    </source>
</evidence>
<comment type="similarity">
    <text evidence="3">Belongs to the cytochrome P450 family.</text>
</comment>
<dbReference type="InterPro" id="IPR001128">
    <property type="entry name" value="Cyt_P450"/>
</dbReference>
<dbReference type="PANTHER" id="PTHR24282:SF148">
    <property type="entry name" value="CYTOCHROME P450 72A15-LIKE"/>
    <property type="match status" value="1"/>
</dbReference>
<dbReference type="OrthoDB" id="1470350at2759"/>
<evidence type="ECO:0000256" key="2">
    <source>
        <dbReference type="ARBA" id="ARBA00004370"/>
    </source>
</evidence>
<dbReference type="GO" id="GO:0020037">
    <property type="term" value="F:heme binding"/>
    <property type="evidence" value="ECO:0007669"/>
    <property type="project" value="InterPro"/>
</dbReference>
<evidence type="ECO:0008006" key="14">
    <source>
        <dbReference type="Google" id="ProtNLM"/>
    </source>
</evidence>
<proteinExistence type="inferred from homology"/>
<comment type="subcellular location">
    <subcellularLocation>
        <location evidence="2">Membrane</location>
    </subcellularLocation>
</comment>
<evidence type="ECO:0000313" key="13">
    <source>
        <dbReference type="Proteomes" id="UP000428333"/>
    </source>
</evidence>
<protein>
    <recommendedName>
        <fullName evidence="14">Cytochrome P450</fullName>
    </recommendedName>
</protein>
<keyword evidence="8" id="KW-0560">Oxidoreductase</keyword>
<dbReference type="SUPFAM" id="SSF48264">
    <property type="entry name" value="Cytochrome P450"/>
    <property type="match status" value="1"/>
</dbReference>
<dbReference type="GO" id="GO:0004497">
    <property type="term" value="F:monooxygenase activity"/>
    <property type="evidence" value="ECO:0007669"/>
    <property type="project" value="UniProtKB-KW"/>
</dbReference>
<dbReference type="InterPro" id="IPR050665">
    <property type="entry name" value="Cytochrome_P450_Monooxygen"/>
</dbReference>
<dbReference type="Proteomes" id="UP000428333">
    <property type="component" value="Linkage Group LG11"/>
</dbReference>
<keyword evidence="10" id="KW-0503">Monooxygenase</keyword>
<dbReference type="GO" id="GO:0005506">
    <property type="term" value="F:iron ion binding"/>
    <property type="evidence" value="ECO:0007669"/>
    <property type="project" value="InterPro"/>
</dbReference>
<keyword evidence="11" id="KW-0472">Membrane</keyword>
<feature type="non-terminal residue" evidence="12">
    <location>
        <position position="1"/>
    </location>
</feature>
<organism evidence="12 13">
    <name type="scientific">Rhododendron williamsianum</name>
    <dbReference type="NCBI Taxonomy" id="262921"/>
    <lineage>
        <taxon>Eukaryota</taxon>
        <taxon>Viridiplantae</taxon>
        <taxon>Streptophyta</taxon>
        <taxon>Embryophyta</taxon>
        <taxon>Tracheophyta</taxon>
        <taxon>Spermatophyta</taxon>
        <taxon>Magnoliopsida</taxon>
        <taxon>eudicotyledons</taxon>
        <taxon>Gunneridae</taxon>
        <taxon>Pentapetalae</taxon>
        <taxon>asterids</taxon>
        <taxon>Ericales</taxon>
        <taxon>Ericaceae</taxon>
        <taxon>Ericoideae</taxon>
        <taxon>Rhodoreae</taxon>
        <taxon>Rhododendron</taxon>
    </lineage>
</organism>
<evidence type="ECO:0000256" key="10">
    <source>
        <dbReference type="ARBA" id="ARBA00023033"/>
    </source>
</evidence>
<name>A0A6A4L429_9ERIC</name>
<reference evidence="12 13" key="1">
    <citation type="journal article" date="2019" name="Genome Biol. Evol.">
        <title>The Rhododendron genome and chromosomal organization provide insight into shared whole-genome duplications across the heath family (Ericaceae).</title>
        <authorList>
            <person name="Soza V.L."/>
            <person name="Lindsley D."/>
            <person name="Waalkes A."/>
            <person name="Ramage E."/>
            <person name="Patwardhan R.P."/>
            <person name="Burton J.N."/>
            <person name="Adey A."/>
            <person name="Kumar A."/>
            <person name="Qiu R."/>
            <person name="Shendure J."/>
            <person name="Hall B."/>
        </authorList>
    </citation>
    <scope>NUCLEOTIDE SEQUENCE [LARGE SCALE GENOMIC DNA]</scope>
    <source>
        <strain evidence="12">RSF 1966-606</strain>
    </source>
</reference>
<evidence type="ECO:0000256" key="6">
    <source>
        <dbReference type="ARBA" id="ARBA00022723"/>
    </source>
</evidence>
<keyword evidence="9" id="KW-0408">Iron</keyword>
<dbReference type="PANTHER" id="PTHR24282">
    <property type="entry name" value="CYTOCHROME P450 FAMILY MEMBER"/>
    <property type="match status" value="1"/>
</dbReference>
<dbReference type="Gene3D" id="1.10.630.10">
    <property type="entry name" value="Cytochrome P450"/>
    <property type="match status" value="1"/>
</dbReference>
<keyword evidence="4" id="KW-0349">Heme</keyword>
<dbReference type="Pfam" id="PF00067">
    <property type="entry name" value="p450"/>
    <property type="match status" value="1"/>
</dbReference>